<dbReference type="Gene3D" id="3.90.1570.10">
    <property type="entry name" value="tt1808, chain A"/>
    <property type="match status" value="1"/>
</dbReference>
<protein>
    <recommendedName>
        <fullName evidence="1">Putative restriction endonuclease domain-containing protein</fullName>
    </recommendedName>
</protein>
<dbReference type="EMBL" id="GL890940">
    <property type="protein sequence ID" value="EGJ31387.1"/>
    <property type="molecule type" value="Genomic_DNA"/>
</dbReference>
<name>F4XVX4_9CYAN</name>
<dbReference type="RefSeq" id="WP_008187292.1">
    <property type="nucleotide sequence ID" value="NZ_GL890940.1"/>
</dbReference>
<accession>F4XVX4</accession>
<dbReference type="OrthoDB" id="9808428at2"/>
<sequence>MADTTTINQIRFTTADLDLLTDDGHRYEVIDGDLLVTRSPHWNHNKVVGRLYSAVDSWSLSDKGYGEAVLVPGIVFDQENAVEPDAVWVSDKNRLPEMLDQAGHLTEAPDLIIESLSPGSQNERRDREVKLKLYSVRGVREYWIVDWRTTKLEVYRRQNAKLTLVETLFPGDILRSHLLPGFELQLQIVFL</sequence>
<dbReference type="InterPro" id="IPR012296">
    <property type="entry name" value="Nuclease_put_TT1808"/>
</dbReference>
<keyword evidence="3" id="KW-1185">Reference proteome</keyword>
<evidence type="ECO:0000313" key="3">
    <source>
        <dbReference type="Proteomes" id="UP000003959"/>
    </source>
</evidence>
<dbReference type="PANTHER" id="PTHR34107">
    <property type="entry name" value="SLL0198 PROTEIN-RELATED"/>
    <property type="match status" value="1"/>
</dbReference>
<dbReference type="PANTHER" id="PTHR34107:SF4">
    <property type="entry name" value="SLL1222 PROTEIN"/>
    <property type="match status" value="1"/>
</dbReference>
<dbReference type="HOGENOM" id="CLU_076312_0_1_3"/>
<organism evidence="2 3">
    <name type="scientific">Moorena producens 3L</name>
    <dbReference type="NCBI Taxonomy" id="489825"/>
    <lineage>
        <taxon>Bacteria</taxon>
        <taxon>Bacillati</taxon>
        <taxon>Cyanobacteriota</taxon>
        <taxon>Cyanophyceae</taxon>
        <taxon>Coleofasciculales</taxon>
        <taxon>Coleofasciculaceae</taxon>
        <taxon>Moorena</taxon>
    </lineage>
</organism>
<dbReference type="eggNOG" id="COG4636">
    <property type="taxonomic scope" value="Bacteria"/>
</dbReference>
<evidence type="ECO:0000313" key="2">
    <source>
        <dbReference type="EMBL" id="EGJ31387.1"/>
    </source>
</evidence>
<dbReference type="InterPro" id="IPR008538">
    <property type="entry name" value="Uma2"/>
</dbReference>
<dbReference type="Proteomes" id="UP000003959">
    <property type="component" value="Unassembled WGS sequence"/>
</dbReference>
<evidence type="ECO:0000259" key="1">
    <source>
        <dbReference type="Pfam" id="PF05685"/>
    </source>
</evidence>
<feature type="domain" description="Putative restriction endonuclease" evidence="1">
    <location>
        <begin position="20"/>
        <end position="186"/>
    </location>
</feature>
<dbReference type="InterPro" id="IPR011335">
    <property type="entry name" value="Restrct_endonuc-II-like"/>
</dbReference>
<dbReference type="AlphaFoldDB" id="F4XVX4"/>
<reference evidence="3" key="1">
    <citation type="journal article" date="2011" name="Proc. Natl. Acad. Sci. U.S.A.">
        <title>Genomic insights into the physiology and ecology of the marine filamentous cyanobacterium Lyngbya majuscula.</title>
        <authorList>
            <person name="Jones A.C."/>
            <person name="Monroe E.A."/>
            <person name="Podell S."/>
            <person name="Hess W.R."/>
            <person name="Klages S."/>
            <person name="Esquenazi E."/>
            <person name="Niessen S."/>
            <person name="Hoover H."/>
            <person name="Rothmann M."/>
            <person name="Lasken R.S."/>
            <person name="Yates J.R.III."/>
            <person name="Reinhardt R."/>
            <person name="Kube M."/>
            <person name="Burkart M.D."/>
            <person name="Allen E.E."/>
            <person name="Dorrestein P.C."/>
            <person name="Gerwick W.H."/>
            <person name="Gerwick L."/>
        </authorList>
    </citation>
    <scope>NUCLEOTIDE SEQUENCE [LARGE SCALE GENOMIC DNA]</scope>
    <source>
        <strain evidence="3">3L</strain>
    </source>
</reference>
<dbReference type="SUPFAM" id="SSF52980">
    <property type="entry name" value="Restriction endonuclease-like"/>
    <property type="match status" value="1"/>
</dbReference>
<dbReference type="Pfam" id="PF05685">
    <property type="entry name" value="Uma2"/>
    <property type="match status" value="1"/>
</dbReference>
<gene>
    <name evidence="2" type="ORF">LYNGBM3L_41250</name>
</gene>
<dbReference type="CDD" id="cd06260">
    <property type="entry name" value="DUF820-like"/>
    <property type="match status" value="1"/>
</dbReference>
<proteinExistence type="predicted"/>